<evidence type="ECO:0000313" key="7">
    <source>
        <dbReference type="Proteomes" id="UP000249619"/>
    </source>
</evidence>
<evidence type="ECO:0000256" key="2">
    <source>
        <dbReference type="ARBA" id="ARBA00023015"/>
    </source>
</evidence>
<keyword evidence="4" id="KW-0804">Transcription</keyword>
<dbReference type="Proteomes" id="UP000249619">
    <property type="component" value="Unassembled WGS sequence"/>
</dbReference>
<keyword evidence="5" id="KW-0539">Nucleus</keyword>
<dbReference type="InterPro" id="IPR051089">
    <property type="entry name" value="prtT"/>
</dbReference>
<evidence type="ECO:0000313" key="6">
    <source>
        <dbReference type="EMBL" id="RAR14630.1"/>
    </source>
</evidence>
<keyword evidence="2" id="KW-0805">Transcription regulation</keyword>
<proteinExistence type="predicted"/>
<evidence type="ECO:0000256" key="4">
    <source>
        <dbReference type="ARBA" id="ARBA00023163"/>
    </source>
</evidence>
<dbReference type="PANTHER" id="PTHR31845:SF10">
    <property type="entry name" value="ZN(II)2CYS6 TRANSCRIPTION FACTOR (EUROFUNG)"/>
    <property type="match status" value="1"/>
</dbReference>
<gene>
    <name evidence="6" type="ORF">DDE83_002029</name>
</gene>
<comment type="caution">
    <text evidence="6">The sequence shown here is derived from an EMBL/GenBank/DDBJ whole genome shotgun (WGS) entry which is preliminary data.</text>
</comment>
<name>A0A364NBM4_STELY</name>
<evidence type="ECO:0000256" key="3">
    <source>
        <dbReference type="ARBA" id="ARBA00023125"/>
    </source>
</evidence>
<evidence type="ECO:0000256" key="5">
    <source>
        <dbReference type="ARBA" id="ARBA00023242"/>
    </source>
</evidence>
<keyword evidence="7" id="KW-1185">Reference proteome</keyword>
<evidence type="ECO:0000256" key="1">
    <source>
        <dbReference type="ARBA" id="ARBA00004123"/>
    </source>
</evidence>
<reference evidence="7" key="1">
    <citation type="submission" date="2018-05" db="EMBL/GenBank/DDBJ databases">
        <title>Draft genome sequence of Stemphylium lycopersici strain CIDEFI 213.</title>
        <authorList>
            <person name="Medina R."/>
            <person name="Franco M.E.E."/>
            <person name="Lucentini C.G."/>
            <person name="Saparrat M.C.N."/>
            <person name="Balatti P.A."/>
        </authorList>
    </citation>
    <scope>NUCLEOTIDE SEQUENCE [LARGE SCALE GENOMIC DNA]</scope>
    <source>
        <strain evidence="7">CIDEFI 213</strain>
    </source>
</reference>
<dbReference type="GO" id="GO:0000981">
    <property type="term" value="F:DNA-binding transcription factor activity, RNA polymerase II-specific"/>
    <property type="evidence" value="ECO:0007669"/>
    <property type="project" value="TreeGrafter"/>
</dbReference>
<dbReference type="AlphaFoldDB" id="A0A364NBM4"/>
<dbReference type="STRING" id="183478.A0A364NBM4"/>
<sequence>MSAKCFASGNECAWADAPRRARKLRAPSRIAQVEQKIDGLVAKLVNAADNELPSDSTSVSPSVTPETRTEIWRRQRTVAPGSWMPTPSFDPIASHFETHVERPPENAEADRQYLEGIRLVHRVGDRETPGQIPEGPFRQSKQREEPIDDELIRDLFASGKAELLMNEYRHMSTTFPFVIIPPCLTSIDLHAERPMLFLALMVVASWKDHPQQKKLDVIYRAELAHRTIVQPRRTLGLVQSVLVYLSWVGTALQKPNLLKHTPAMAEMAQTLNQEREYESDEAICHLISLRQIDDQIQDTLFTTEAAQLSLSDGRTSMHMRLMEAQLDIWKTNLRNVTAQRSLRPHMLDCPQPPNSAQIDSLYSTLEAGRTFLDTLLSFQTHEYHLVSFSEWMRLPAVIMTVAKLCMPSDDHISCGWDVQAAQDRPHTDFWRAMRYIIDLTKDWYIRKIRPPLPIQTPPETTHGVAAGPSISDASCPISGPSTDSSAHQTGDQFNAFADMDFMAEAGTEPDTNSNNSDPFAIMKGADFDMEQFFDMAGGIWGDQSYNSYSDMAFGGSATF</sequence>
<protein>
    <submittedName>
        <fullName evidence="6">Uncharacterized protein</fullName>
    </submittedName>
</protein>
<accession>A0A364NBM4</accession>
<dbReference type="GO" id="GO:0005634">
    <property type="term" value="C:nucleus"/>
    <property type="evidence" value="ECO:0007669"/>
    <property type="project" value="UniProtKB-SubCell"/>
</dbReference>
<dbReference type="EMBL" id="QGDH01000020">
    <property type="protein sequence ID" value="RAR14630.1"/>
    <property type="molecule type" value="Genomic_DNA"/>
</dbReference>
<organism evidence="6 7">
    <name type="scientific">Stemphylium lycopersici</name>
    <name type="common">Tomato gray leaf spot disease fungus</name>
    <name type="synonym">Thyrospora lycopersici</name>
    <dbReference type="NCBI Taxonomy" id="183478"/>
    <lineage>
        <taxon>Eukaryota</taxon>
        <taxon>Fungi</taxon>
        <taxon>Dikarya</taxon>
        <taxon>Ascomycota</taxon>
        <taxon>Pezizomycotina</taxon>
        <taxon>Dothideomycetes</taxon>
        <taxon>Pleosporomycetidae</taxon>
        <taxon>Pleosporales</taxon>
        <taxon>Pleosporineae</taxon>
        <taxon>Pleosporaceae</taxon>
        <taxon>Stemphylium</taxon>
    </lineage>
</organism>
<dbReference type="PANTHER" id="PTHR31845">
    <property type="entry name" value="FINGER DOMAIN PROTEIN, PUTATIVE-RELATED"/>
    <property type="match status" value="1"/>
</dbReference>
<comment type="subcellular location">
    <subcellularLocation>
        <location evidence="1">Nucleus</location>
    </subcellularLocation>
</comment>
<keyword evidence="3" id="KW-0238">DNA-binding</keyword>
<dbReference type="GO" id="GO:0000976">
    <property type="term" value="F:transcription cis-regulatory region binding"/>
    <property type="evidence" value="ECO:0007669"/>
    <property type="project" value="TreeGrafter"/>
</dbReference>